<dbReference type="PANTHER" id="PTHR12121">
    <property type="entry name" value="CARBON CATABOLITE REPRESSOR PROTEIN 4"/>
    <property type="match status" value="1"/>
</dbReference>
<comment type="caution">
    <text evidence="2">The sequence shown here is derived from an EMBL/GenBank/DDBJ whole genome shotgun (WGS) entry which is preliminary data.</text>
</comment>
<dbReference type="InterPro" id="IPR036691">
    <property type="entry name" value="Endo/exonu/phosph_ase_sf"/>
</dbReference>
<dbReference type="Gene3D" id="3.60.10.10">
    <property type="entry name" value="Endonuclease/exonuclease/phosphatase"/>
    <property type="match status" value="1"/>
</dbReference>
<keyword evidence="3" id="KW-1185">Reference proteome</keyword>
<dbReference type="Proteomes" id="UP001157974">
    <property type="component" value="Unassembled WGS sequence"/>
</dbReference>
<dbReference type="SUPFAM" id="SSF56219">
    <property type="entry name" value="DNase I-like"/>
    <property type="match status" value="1"/>
</dbReference>
<reference evidence="2 3" key="1">
    <citation type="journal article" date="2023" name="Nat. Commun.">
        <title>Origin of minicircular mitochondrial genomes in red algae.</title>
        <authorList>
            <person name="Lee Y."/>
            <person name="Cho C.H."/>
            <person name="Lee Y.M."/>
            <person name="Park S.I."/>
            <person name="Yang J.H."/>
            <person name="West J.A."/>
            <person name="Bhattacharya D."/>
            <person name="Yoon H.S."/>
        </authorList>
    </citation>
    <scope>NUCLEOTIDE SEQUENCE [LARGE SCALE GENOMIC DNA]</scope>
    <source>
        <strain evidence="2 3">CCMP1338</strain>
        <tissue evidence="2">Whole cell</tissue>
    </source>
</reference>
<organism evidence="2 3">
    <name type="scientific">Rhodosorus marinus</name>
    <dbReference type="NCBI Taxonomy" id="101924"/>
    <lineage>
        <taxon>Eukaryota</taxon>
        <taxon>Rhodophyta</taxon>
        <taxon>Stylonematophyceae</taxon>
        <taxon>Stylonematales</taxon>
        <taxon>Stylonemataceae</taxon>
        <taxon>Rhodosorus</taxon>
    </lineage>
</organism>
<feature type="domain" description="Endonuclease/exonuclease/phosphatase" evidence="1">
    <location>
        <begin position="41"/>
        <end position="336"/>
    </location>
</feature>
<accession>A0AAV8V0Y9</accession>
<proteinExistence type="predicted"/>
<dbReference type="InterPro" id="IPR050410">
    <property type="entry name" value="CCR4/nocturin_mRNA_transcr"/>
</dbReference>
<dbReference type="GO" id="GO:0000175">
    <property type="term" value="F:3'-5'-RNA exonuclease activity"/>
    <property type="evidence" value="ECO:0007669"/>
    <property type="project" value="TreeGrafter"/>
</dbReference>
<dbReference type="InterPro" id="IPR005135">
    <property type="entry name" value="Endo/exonuclease/phosphatase"/>
</dbReference>
<name>A0AAV8V0Y9_9RHOD</name>
<gene>
    <name evidence="2" type="ORF">NDN08_005205</name>
</gene>
<protein>
    <recommendedName>
        <fullName evidence="1">Endonuclease/exonuclease/phosphatase domain-containing protein</fullName>
    </recommendedName>
</protein>
<dbReference type="AlphaFoldDB" id="A0AAV8V0Y9"/>
<dbReference type="Pfam" id="PF03372">
    <property type="entry name" value="Exo_endo_phos"/>
    <property type="match status" value="1"/>
</dbReference>
<evidence type="ECO:0000313" key="3">
    <source>
        <dbReference type="Proteomes" id="UP001157974"/>
    </source>
</evidence>
<sequence length="355" mass="40270">MTVGNRSAVGKPSITPYTRPVIHTVDGQPKESEFERVRVVSYNILAQCYCRSSIFHWSDRGDIRWKRRKGKITKEIEEYNADFLLLQELDNFSEYHRGALRRLGYDGHTYVQRKSIDVHKEDGVGIFWKSEDFKVVSETPVHFNAIAEQPYGVDYAQKKSNPKHLLRDSVGAITVLQSKKHPSDVGIILATCHLFWNPVHADVKLLQAFHMVEQIREVMSEYDYPLILGGDFNSVPDSTVVSFLKGGSVPSNDPDLHDMSSEVLEMISKGGMKLQNMYQYEEGDMTNYTEPFVDVLDYIFVKGGVRASSFLKLPSAKELEKNGVKGFPHGPWPSDHIALVADLEIPFLSKPMQKS</sequence>
<evidence type="ECO:0000313" key="2">
    <source>
        <dbReference type="EMBL" id="KAJ8908496.1"/>
    </source>
</evidence>
<evidence type="ECO:0000259" key="1">
    <source>
        <dbReference type="Pfam" id="PF03372"/>
    </source>
</evidence>
<dbReference type="EMBL" id="JAMWBK010000001">
    <property type="protein sequence ID" value="KAJ8908496.1"/>
    <property type="molecule type" value="Genomic_DNA"/>
</dbReference>
<dbReference type="PANTHER" id="PTHR12121:SF34">
    <property type="entry name" value="PROTEIN ANGEL"/>
    <property type="match status" value="1"/>
</dbReference>